<dbReference type="Gene3D" id="3.40.50.1000">
    <property type="entry name" value="HAD superfamily/HAD-like"/>
    <property type="match status" value="1"/>
</dbReference>
<dbReference type="AlphaFoldDB" id="A0A9P0AK16"/>
<dbReference type="CDD" id="cd07521">
    <property type="entry name" value="HAD_FCP1-like"/>
    <property type="match status" value="1"/>
</dbReference>
<dbReference type="SUPFAM" id="SSF56784">
    <property type="entry name" value="HAD-like"/>
    <property type="match status" value="1"/>
</dbReference>
<dbReference type="Proteomes" id="UP001152759">
    <property type="component" value="Chromosome 8"/>
</dbReference>
<dbReference type="InterPro" id="IPR036412">
    <property type="entry name" value="HAD-like_sf"/>
</dbReference>
<evidence type="ECO:0000313" key="7">
    <source>
        <dbReference type="Proteomes" id="UP001152759"/>
    </source>
</evidence>
<dbReference type="PANTHER" id="PTHR12210">
    <property type="entry name" value="DULLARD PROTEIN PHOSPHATASE"/>
    <property type="match status" value="1"/>
</dbReference>
<evidence type="ECO:0000313" key="6">
    <source>
        <dbReference type="EMBL" id="CAH0394721.1"/>
    </source>
</evidence>
<evidence type="ECO:0000256" key="4">
    <source>
        <dbReference type="ARBA" id="ARBA00038355"/>
    </source>
</evidence>
<dbReference type="InterPro" id="IPR011948">
    <property type="entry name" value="Dullard_phosphatase"/>
</dbReference>
<name>A0A9P0AK16_BEMTA</name>
<keyword evidence="7" id="KW-1185">Reference proteome</keyword>
<dbReference type="NCBIfam" id="TIGR02251">
    <property type="entry name" value="HIF-SF_euk"/>
    <property type="match status" value="1"/>
</dbReference>
<dbReference type="GO" id="GO:0005634">
    <property type="term" value="C:nucleus"/>
    <property type="evidence" value="ECO:0007669"/>
    <property type="project" value="UniProtKB-ARBA"/>
</dbReference>
<sequence>MVVACGQETEEAEIEDEEEWEFDPYLFIKLLPPLTLEMRVRCPALPLKTRSSPEFTLVLDLDETLVHCSIDYMPDAAFSFGVEIQNTSHTVFVRTRPYYKEFLERVSELFEVIIFTASKPEYANKLLNRIDPSRQLIKYRLFREHCVFVHGAYVKDLSILNRDLSKTIIIDNSPQAFGYQMENGIHIESWFFDQNDDELIKLLPFLENIALCNQQDVRPLIRERFNLFRFLPPDPDGRKLPNEDNNKGMIHYLMP</sequence>
<keyword evidence="1" id="KW-0378">Hydrolase</keyword>
<comment type="similarity">
    <text evidence="4">Belongs to the CTDSPL2 family.</text>
</comment>
<protein>
    <recommendedName>
        <fullName evidence="5">FCP1 homology domain-containing protein</fullName>
    </recommendedName>
</protein>
<dbReference type="OrthoDB" id="277011at2759"/>
<dbReference type="EMBL" id="OU963869">
    <property type="protein sequence ID" value="CAH0394721.1"/>
    <property type="molecule type" value="Genomic_DNA"/>
</dbReference>
<dbReference type="FunFam" id="3.40.50.1000:FF:000015">
    <property type="entry name" value="CTD small phosphatase-like protein 2"/>
    <property type="match status" value="1"/>
</dbReference>
<evidence type="ECO:0000256" key="1">
    <source>
        <dbReference type="ARBA" id="ARBA00022801"/>
    </source>
</evidence>
<dbReference type="GO" id="GO:0004721">
    <property type="term" value="F:phosphoprotein phosphatase activity"/>
    <property type="evidence" value="ECO:0007669"/>
    <property type="project" value="UniProtKB-KW"/>
</dbReference>
<dbReference type="InterPro" id="IPR050365">
    <property type="entry name" value="TIM50"/>
</dbReference>
<dbReference type="SMART" id="SM00577">
    <property type="entry name" value="CPDc"/>
    <property type="match status" value="1"/>
</dbReference>
<comment type="function">
    <text evidence="3">Probable phosphatase.</text>
</comment>
<evidence type="ECO:0000256" key="2">
    <source>
        <dbReference type="ARBA" id="ARBA00022912"/>
    </source>
</evidence>
<organism evidence="6 7">
    <name type="scientific">Bemisia tabaci</name>
    <name type="common">Sweetpotato whitefly</name>
    <name type="synonym">Aleurodes tabaci</name>
    <dbReference type="NCBI Taxonomy" id="7038"/>
    <lineage>
        <taxon>Eukaryota</taxon>
        <taxon>Metazoa</taxon>
        <taxon>Ecdysozoa</taxon>
        <taxon>Arthropoda</taxon>
        <taxon>Hexapoda</taxon>
        <taxon>Insecta</taxon>
        <taxon>Pterygota</taxon>
        <taxon>Neoptera</taxon>
        <taxon>Paraneoptera</taxon>
        <taxon>Hemiptera</taxon>
        <taxon>Sternorrhyncha</taxon>
        <taxon>Aleyrodoidea</taxon>
        <taxon>Aleyrodidae</taxon>
        <taxon>Aleyrodinae</taxon>
        <taxon>Bemisia</taxon>
    </lineage>
</organism>
<proteinExistence type="inferred from homology"/>
<feature type="domain" description="FCP1 homology" evidence="5">
    <location>
        <begin position="50"/>
        <end position="209"/>
    </location>
</feature>
<evidence type="ECO:0000259" key="5">
    <source>
        <dbReference type="PROSITE" id="PS50969"/>
    </source>
</evidence>
<dbReference type="InterPro" id="IPR004274">
    <property type="entry name" value="FCP1_dom"/>
</dbReference>
<dbReference type="InterPro" id="IPR023214">
    <property type="entry name" value="HAD_sf"/>
</dbReference>
<accession>A0A9P0AK16</accession>
<evidence type="ECO:0000256" key="3">
    <source>
        <dbReference type="ARBA" id="ARBA00037324"/>
    </source>
</evidence>
<dbReference type="PROSITE" id="PS50969">
    <property type="entry name" value="FCP1"/>
    <property type="match status" value="1"/>
</dbReference>
<keyword evidence="2" id="KW-0904">Protein phosphatase</keyword>
<dbReference type="Pfam" id="PF03031">
    <property type="entry name" value="NIF"/>
    <property type="match status" value="1"/>
</dbReference>
<reference evidence="6" key="1">
    <citation type="submission" date="2021-12" db="EMBL/GenBank/DDBJ databases">
        <authorList>
            <person name="King R."/>
        </authorList>
    </citation>
    <scope>NUCLEOTIDE SEQUENCE</scope>
</reference>
<dbReference type="KEGG" id="btab:109033950"/>
<gene>
    <name evidence="6" type="ORF">BEMITA_LOCUS12986</name>
</gene>